<feature type="transmembrane region" description="Helical" evidence="4">
    <location>
        <begin position="1067"/>
        <end position="1088"/>
    </location>
</feature>
<dbReference type="Proteomes" id="UP000540989">
    <property type="component" value="Unassembled WGS sequence"/>
</dbReference>
<dbReference type="SUPFAM" id="SSF101898">
    <property type="entry name" value="NHL repeat"/>
    <property type="match status" value="1"/>
</dbReference>
<feature type="domain" description="MBG" evidence="6">
    <location>
        <begin position="691"/>
        <end position="769"/>
    </location>
</feature>
<keyword evidence="3" id="KW-1015">Disulfide bond</keyword>
<evidence type="ECO:0000256" key="1">
    <source>
        <dbReference type="ARBA" id="ARBA00022536"/>
    </source>
</evidence>
<protein>
    <recommendedName>
        <fullName evidence="6">MBG domain-containing protein</fullName>
    </recommendedName>
</protein>
<accession>A0A7W7Z930</accession>
<dbReference type="Gene3D" id="2.120.10.30">
    <property type="entry name" value="TolB, C-terminal domain"/>
    <property type="match status" value="2"/>
</dbReference>
<dbReference type="Pfam" id="PF18676">
    <property type="entry name" value="MBG_2"/>
    <property type="match status" value="3"/>
</dbReference>
<name>A0A7W7Z930_9BACT</name>
<reference evidence="7 8" key="1">
    <citation type="submission" date="2020-08" db="EMBL/GenBank/DDBJ databases">
        <title>Genomic Encyclopedia of Type Strains, Phase IV (KMG-V): Genome sequencing to study the core and pangenomes of soil and plant-associated prokaryotes.</title>
        <authorList>
            <person name="Whitman W."/>
        </authorList>
    </citation>
    <scope>NUCLEOTIDE SEQUENCE [LARGE SCALE GENOMIC DNA]</scope>
    <source>
        <strain evidence="7 8">M8UP14</strain>
    </source>
</reference>
<proteinExistence type="predicted"/>
<dbReference type="EMBL" id="JACHIP010000001">
    <property type="protein sequence ID" value="MBB5055584.1"/>
    <property type="molecule type" value="Genomic_DNA"/>
</dbReference>
<comment type="caution">
    <text evidence="7">The sequence shown here is derived from an EMBL/GenBank/DDBJ whole genome shotgun (WGS) entry which is preliminary data.</text>
</comment>
<dbReference type="AlphaFoldDB" id="A0A7W7Z930"/>
<dbReference type="RefSeq" id="WP_184213354.1">
    <property type="nucleotide sequence ID" value="NZ_JACHIP010000001.1"/>
</dbReference>
<feature type="transmembrane region" description="Helical" evidence="4">
    <location>
        <begin position="1036"/>
        <end position="1055"/>
    </location>
</feature>
<dbReference type="InterPro" id="IPR041286">
    <property type="entry name" value="MBG_2"/>
</dbReference>
<keyword evidence="4" id="KW-1133">Transmembrane helix</keyword>
<feature type="domain" description="MBG" evidence="6">
    <location>
        <begin position="523"/>
        <end position="603"/>
    </location>
</feature>
<organism evidence="7 8">
    <name type="scientific">Granulicella aggregans</name>
    <dbReference type="NCBI Taxonomy" id="474949"/>
    <lineage>
        <taxon>Bacteria</taxon>
        <taxon>Pseudomonadati</taxon>
        <taxon>Acidobacteriota</taxon>
        <taxon>Terriglobia</taxon>
        <taxon>Terriglobales</taxon>
        <taxon>Acidobacteriaceae</taxon>
        <taxon>Granulicella</taxon>
    </lineage>
</organism>
<evidence type="ECO:0000313" key="7">
    <source>
        <dbReference type="EMBL" id="MBB5055584.1"/>
    </source>
</evidence>
<keyword evidence="4" id="KW-0812">Transmembrane</keyword>
<dbReference type="InterPro" id="IPR051216">
    <property type="entry name" value="Teneurin"/>
</dbReference>
<keyword evidence="8" id="KW-1185">Reference proteome</keyword>
<evidence type="ECO:0000256" key="4">
    <source>
        <dbReference type="SAM" id="Phobius"/>
    </source>
</evidence>
<evidence type="ECO:0000256" key="3">
    <source>
        <dbReference type="ARBA" id="ARBA00023157"/>
    </source>
</evidence>
<dbReference type="Gene3D" id="3.30.160.710">
    <property type="match status" value="3"/>
</dbReference>
<evidence type="ECO:0000256" key="5">
    <source>
        <dbReference type="SAM" id="SignalP"/>
    </source>
</evidence>
<evidence type="ECO:0000313" key="8">
    <source>
        <dbReference type="Proteomes" id="UP000540989"/>
    </source>
</evidence>
<feature type="signal peptide" evidence="5">
    <location>
        <begin position="1"/>
        <end position="30"/>
    </location>
</feature>
<keyword evidence="5" id="KW-0732">Signal</keyword>
<evidence type="ECO:0000259" key="6">
    <source>
        <dbReference type="Pfam" id="PF18676"/>
    </source>
</evidence>
<gene>
    <name evidence="7" type="ORF">HDF16_000253</name>
</gene>
<feature type="domain" description="MBG" evidence="6">
    <location>
        <begin position="862"/>
        <end position="940"/>
    </location>
</feature>
<evidence type="ECO:0000256" key="2">
    <source>
        <dbReference type="ARBA" id="ARBA00022737"/>
    </source>
</evidence>
<keyword evidence="1" id="KW-0245">EGF-like domain</keyword>
<feature type="chain" id="PRO_5030964868" description="MBG domain-containing protein" evidence="5">
    <location>
        <begin position="31"/>
        <end position="1127"/>
    </location>
</feature>
<sequence>MNRKLYSHISFALAWLLCVGLLASVPPAHAQSVADYANSTAHLTIGSGTATTLYAGTFGAVAPTDLAATTDAMVRDSAGNLYFANTYEIDMYYTADISGAVPPLLQFAAQNASTPFTPVKGNVYAIAGNGNNAGLSCGGGACGDGSFAVNATLGYIGSLLFDSTGSLLMADESSYAVRKIDRSTGFITTIAGDPNHTISAASANGTTAANSTFVSPSSLALSNGVLYVADGGANLVRAIGTDGTTTTIAGDITQPGTFCSDTTCGEGGPATSAVLGGVYSIALDSAGNLYLSELQTNVVRKVGSDGSIHTVAGVIGSSCGGSNCGDNGPATSALLFSPIGISVDANDNLIITDQADNAIRAVRHSDQMIFTIAGSITASPSATQAQEAALDGSPASSLMLTNPSFAFIDSTGGLNVADTSLIWKVDGPAQKLAQTIEFQALPTVTYGTAPITLMAQSIGPDSNPTSLTITYAVSPANLASISGSKLTITGAGNITITASQPGDTTYMAATPVTQTLSVQKAPLTVAADNLFFTYNSSSTLPQLTYHLGGLVLGETAATAVTGQPVLTTSATPKSASGTYPITTALGTLASVNYALTPQNGVLTITGGVAQTISFSALPDVTYGVSAITLGASSSSGLAVSYTVSGPATILGSRLVVNGVGAVSVTAAQGGDENFGAATPVTQIFTVKPAILSIKANDATRAYGATNPAFSYTATGFVNGDGPSVLSGAPAFLPPAASSAPGQYPLGLDPSGGTLFASNYTFNFLPGTLTITKAAQTITFPQVADTPYGNSVIPWKATASSSLAVAIAATGPITYDQIEFSPIPPDHSAVIGTVTVTAIQPGNDLYAAAPPVTQTFQTTRAQLQVNANNMTRAFGAANPNFTYYFAGSTSAVIAANTYSGMPQLTTTADSSSPPGDYPIVVTQGTFSSPVWTLQPINGTLTILPAASFTLSATPSALTVPIGQSASVKITLTPLNDFAGSVTVGCGALPAGVTCTMNPQSLTPVADANGSGPGPATGVLTIVAAGTQASLQHGPEEVLAGALLFPAATGGLLLVFARRRFAHRGAGRMILFGAVLLLPLSSLIACGGNGKNSQSGSQPGTSMIQVTGSGVAPDGTTVMNQLNLTITLQ</sequence>
<keyword evidence="4" id="KW-0472">Membrane</keyword>
<dbReference type="InterPro" id="IPR011042">
    <property type="entry name" value="6-blade_b-propeller_TolB-like"/>
</dbReference>
<keyword evidence="2" id="KW-0677">Repeat</keyword>
<dbReference type="PANTHER" id="PTHR11219">
    <property type="entry name" value="TENEURIN AND N-ACETYLGLUCOSAMINE-1-PHOSPHODIESTER ALPHA-N-ACETYLGLUCOSAMINIDASE"/>
    <property type="match status" value="1"/>
</dbReference>
<dbReference type="PANTHER" id="PTHR11219:SF69">
    <property type="entry name" value="TENEURIN-A"/>
    <property type="match status" value="1"/>
</dbReference>